<dbReference type="EMBL" id="LR778301">
    <property type="protein sequence ID" value="CAB1370905.1"/>
    <property type="molecule type" value="Genomic_DNA"/>
</dbReference>
<reference evidence="1 2" key="1">
    <citation type="submission" date="2020-03" db="EMBL/GenBank/DDBJ databases">
        <authorList>
            <consortium name="Genoscope - CEA"/>
            <person name="William W."/>
        </authorList>
    </citation>
    <scope>NUCLEOTIDE SEQUENCE [LARGE SCALE GENOMIC DNA]</scope>
    <source>
        <strain evidence="2">DSM 16959</strain>
    </source>
</reference>
<protein>
    <submittedName>
        <fullName evidence="1">DNA-binding transcriptional dual regulator, O-acetyl-L-serine-binding</fullName>
    </submittedName>
</protein>
<sequence length="92" mass="10109">MAALDADVIKTYVELGLGLGIIAAMAYDPVRDSGLELLDSDHLFTTNITRIAVRRDHYLRGYAYRFIEYCSGALTETVVKNAVAPSRAGEIE</sequence>
<dbReference type="Proteomes" id="UP000515733">
    <property type="component" value="Chromosome"/>
</dbReference>
<proteinExistence type="predicted"/>
<gene>
    <name evidence="1" type="ORF">DENOEST_3751</name>
</gene>
<dbReference type="Gene3D" id="3.40.190.10">
    <property type="entry name" value="Periplasmic binding protein-like II"/>
    <property type="match status" value="1"/>
</dbReference>
<evidence type="ECO:0000313" key="2">
    <source>
        <dbReference type="Proteomes" id="UP000515733"/>
    </source>
</evidence>
<dbReference type="KEGG" id="doe:DENOEST_3751"/>
<dbReference type="AlphaFoldDB" id="A0A6S6Y2Y8"/>
<organism evidence="1 2">
    <name type="scientific">Denitratisoma oestradiolicum</name>
    <dbReference type="NCBI Taxonomy" id="311182"/>
    <lineage>
        <taxon>Bacteria</taxon>
        <taxon>Pseudomonadati</taxon>
        <taxon>Pseudomonadota</taxon>
        <taxon>Betaproteobacteria</taxon>
        <taxon>Nitrosomonadales</taxon>
        <taxon>Sterolibacteriaceae</taxon>
        <taxon>Denitratisoma</taxon>
    </lineage>
</organism>
<keyword evidence="2" id="KW-1185">Reference proteome</keyword>
<evidence type="ECO:0000313" key="1">
    <source>
        <dbReference type="EMBL" id="CAB1370905.1"/>
    </source>
</evidence>
<dbReference type="GO" id="GO:0003677">
    <property type="term" value="F:DNA binding"/>
    <property type="evidence" value="ECO:0007669"/>
    <property type="project" value="UniProtKB-KW"/>
</dbReference>
<accession>A0A6S6Y2Y8</accession>
<name>A0A6S6Y2Y8_9PROT</name>
<keyword evidence="1" id="KW-0238">DNA-binding</keyword>